<proteinExistence type="predicted"/>
<name>A0A0G2HRW4_9EURO</name>
<dbReference type="OrthoDB" id="5986190at2759"/>
<dbReference type="Proteomes" id="UP000034164">
    <property type="component" value="Unassembled WGS sequence"/>
</dbReference>
<organism evidence="1 2">
    <name type="scientific">[Emmonsia] crescens</name>
    <dbReference type="NCBI Taxonomy" id="73230"/>
    <lineage>
        <taxon>Eukaryota</taxon>
        <taxon>Fungi</taxon>
        <taxon>Dikarya</taxon>
        <taxon>Ascomycota</taxon>
        <taxon>Pezizomycotina</taxon>
        <taxon>Eurotiomycetes</taxon>
        <taxon>Eurotiomycetidae</taxon>
        <taxon>Onygenales</taxon>
        <taxon>Ajellomycetaceae</taxon>
        <taxon>Emergomyces</taxon>
    </lineage>
</organism>
<reference evidence="2" key="1">
    <citation type="journal article" date="2015" name="PLoS Genet.">
        <title>The dynamic genome and transcriptome of the human fungal pathogen Blastomyces and close relative Emmonsia.</title>
        <authorList>
            <person name="Munoz J.F."/>
            <person name="Gauthier G.M."/>
            <person name="Desjardins C.A."/>
            <person name="Gallo J.E."/>
            <person name="Holder J."/>
            <person name="Sullivan T.D."/>
            <person name="Marty A.J."/>
            <person name="Carmen J.C."/>
            <person name="Chen Z."/>
            <person name="Ding L."/>
            <person name="Gujja S."/>
            <person name="Magrini V."/>
            <person name="Misas E."/>
            <person name="Mitreva M."/>
            <person name="Priest M."/>
            <person name="Saif S."/>
            <person name="Whiston E.A."/>
            <person name="Young S."/>
            <person name="Zeng Q."/>
            <person name="Goldman W.E."/>
            <person name="Mardis E.R."/>
            <person name="Taylor J.W."/>
            <person name="McEwen J.G."/>
            <person name="Clay O.K."/>
            <person name="Klein B.S."/>
            <person name="Cuomo C.A."/>
        </authorList>
    </citation>
    <scope>NUCLEOTIDE SEQUENCE [LARGE SCALE GENOMIC DNA]</scope>
    <source>
        <strain evidence="2">UAMH 3008</strain>
    </source>
</reference>
<accession>A0A0G2HRW4</accession>
<gene>
    <name evidence="1" type="ORF">EMCG_04552</name>
</gene>
<evidence type="ECO:0000313" key="2">
    <source>
        <dbReference type="Proteomes" id="UP000034164"/>
    </source>
</evidence>
<dbReference type="VEuPathDB" id="FungiDB:EMCG_04552"/>
<dbReference type="AlphaFoldDB" id="A0A0G2HRW4"/>
<sequence length="69" mass="8191">MVFQCCELMYQLRMDHPVERALNTLFHRLKLDPIEPQEVYHIEDTVWAKDHPDRLSSHHTLAMAYQANG</sequence>
<evidence type="ECO:0000313" key="1">
    <source>
        <dbReference type="EMBL" id="KKZ60773.1"/>
    </source>
</evidence>
<comment type="caution">
    <text evidence="1">The sequence shown here is derived from an EMBL/GenBank/DDBJ whole genome shotgun (WGS) entry which is preliminary data.</text>
</comment>
<dbReference type="EMBL" id="LCZI01001449">
    <property type="protein sequence ID" value="KKZ60773.1"/>
    <property type="molecule type" value="Genomic_DNA"/>
</dbReference>
<protein>
    <submittedName>
        <fullName evidence="1">Uncharacterized protein</fullName>
    </submittedName>
</protein>